<evidence type="ECO:0000259" key="2">
    <source>
        <dbReference type="SMART" id="SM00839"/>
    </source>
</evidence>
<dbReference type="PANTHER" id="PTHR42722">
    <property type="entry name" value="LEUCINE DEHYDROGENASE"/>
    <property type="match status" value="1"/>
</dbReference>
<sequence>MLLAYGEFLTSLRGCYVAAEDAGIHVEDIDIVYSRSRYVTCISPELGGSGNPSVPTALGIACGMEGALDACNMGTLEGKSVAIQGVGNVGDPLITFLLERNVSSIVASEYNPTRLKQMQEKYSDYPNVAIIATGEDPNAILYEDVDIVSPCAYGGILNETTVPRIKAKIVCGAANNQLLNPKTDYGMTEKNIIYCPDFVVNRMGIVTCANEHAGRAGSPMEDPLIAKHFGREDSNSVFNIIQTVIKNAKYDKVSTAQAADQMANKLASELHPIFGHRSQDIIKSLIKDKWAN</sequence>
<dbReference type="Gene3D" id="3.40.50.10860">
    <property type="entry name" value="Leucine Dehydrogenase, chain A, domain 1"/>
    <property type="match status" value="1"/>
</dbReference>
<dbReference type="InterPro" id="IPR016211">
    <property type="entry name" value="Glu/Phe/Leu/Val/Trp_DH_bac/arc"/>
</dbReference>
<dbReference type="Gene3D" id="3.40.50.720">
    <property type="entry name" value="NAD(P)-binding Rossmann-like Domain"/>
    <property type="match status" value="1"/>
</dbReference>
<evidence type="ECO:0000313" key="3">
    <source>
        <dbReference type="EMBL" id="CAE0437128.1"/>
    </source>
</evidence>
<dbReference type="Pfam" id="PF00208">
    <property type="entry name" value="ELFV_dehydrog"/>
    <property type="match status" value="1"/>
</dbReference>
<comment type="similarity">
    <text evidence="1">Belongs to the Glu/Leu/Phe/Val dehydrogenases family.</text>
</comment>
<evidence type="ECO:0000256" key="1">
    <source>
        <dbReference type="RuleBase" id="RU004417"/>
    </source>
</evidence>
<dbReference type="GO" id="GO:0016639">
    <property type="term" value="F:oxidoreductase activity, acting on the CH-NH2 group of donors, NAD or NADP as acceptor"/>
    <property type="evidence" value="ECO:0007669"/>
    <property type="project" value="InterPro"/>
</dbReference>
<dbReference type="PANTHER" id="PTHR42722:SF1">
    <property type="entry name" value="VALINE DEHYDROGENASE"/>
    <property type="match status" value="1"/>
</dbReference>
<dbReference type="InterPro" id="IPR006096">
    <property type="entry name" value="Glu/Leu/Phe/Val/Trp_DH_C"/>
</dbReference>
<dbReference type="InterPro" id="IPR036291">
    <property type="entry name" value="NAD(P)-bd_dom_sf"/>
</dbReference>
<dbReference type="AlphaFoldDB" id="A0A7S3PH21"/>
<gene>
    <name evidence="3" type="ORF">ASTO00021_LOCUS7369</name>
</gene>
<proteinExistence type="inferred from homology"/>
<dbReference type="EMBL" id="HBIN01009887">
    <property type="protein sequence ID" value="CAE0437128.1"/>
    <property type="molecule type" value="Transcribed_RNA"/>
</dbReference>
<dbReference type="GO" id="GO:0006520">
    <property type="term" value="P:amino acid metabolic process"/>
    <property type="evidence" value="ECO:0007669"/>
    <property type="project" value="InterPro"/>
</dbReference>
<organism evidence="3">
    <name type="scientific">Aplanochytrium stocchinoi</name>
    <dbReference type="NCBI Taxonomy" id="215587"/>
    <lineage>
        <taxon>Eukaryota</taxon>
        <taxon>Sar</taxon>
        <taxon>Stramenopiles</taxon>
        <taxon>Bigyra</taxon>
        <taxon>Labyrinthulomycetes</taxon>
        <taxon>Thraustochytrida</taxon>
        <taxon>Thraustochytriidae</taxon>
        <taxon>Aplanochytrium</taxon>
    </lineage>
</organism>
<dbReference type="SUPFAM" id="SSF51735">
    <property type="entry name" value="NAD(P)-binding Rossmann-fold domains"/>
    <property type="match status" value="1"/>
</dbReference>
<dbReference type="InterPro" id="IPR006095">
    <property type="entry name" value="Glu/Leu/Phe/Val/Trp_DH"/>
</dbReference>
<protein>
    <recommendedName>
        <fullName evidence="2">Glutamate/phenylalanine/leucine/valine/L-tryptophan dehydrogenase C-terminal domain-containing protein</fullName>
    </recommendedName>
</protein>
<keyword evidence="1" id="KW-0560">Oxidoreductase</keyword>
<dbReference type="PRINTS" id="PR00082">
    <property type="entry name" value="GLFDHDRGNASE"/>
</dbReference>
<name>A0A7S3PH21_9STRA</name>
<dbReference type="SMART" id="SM00839">
    <property type="entry name" value="ELFV_dehydrog"/>
    <property type="match status" value="1"/>
</dbReference>
<accession>A0A7S3PH21</accession>
<reference evidence="3" key="1">
    <citation type="submission" date="2021-01" db="EMBL/GenBank/DDBJ databases">
        <authorList>
            <person name="Corre E."/>
            <person name="Pelletier E."/>
            <person name="Niang G."/>
            <person name="Scheremetjew M."/>
            <person name="Finn R."/>
            <person name="Kale V."/>
            <person name="Holt S."/>
            <person name="Cochrane G."/>
            <person name="Meng A."/>
            <person name="Brown T."/>
            <person name="Cohen L."/>
        </authorList>
    </citation>
    <scope>NUCLEOTIDE SEQUENCE</scope>
    <source>
        <strain evidence="3">GSBS06</strain>
    </source>
</reference>
<feature type="domain" description="Glutamate/phenylalanine/leucine/valine/L-tryptophan dehydrogenase C-terminal" evidence="2">
    <location>
        <begin position="50"/>
        <end position="275"/>
    </location>
</feature>